<protein>
    <submittedName>
        <fullName evidence="6">NAD-dependent epimerase/dehydratase family protein</fullName>
    </submittedName>
</protein>
<keyword evidence="7" id="KW-1185">Reference proteome</keyword>
<accession>A0A345P740</accession>
<proteinExistence type="predicted"/>
<dbReference type="SUPFAM" id="SSF51735">
    <property type="entry name" value="NAD(P)-binding Rossmann-fold domains"/>
    <property type="match status" value="1"/>
</dbReference>
<dbReference type="InterPro" id="IPR036291">
    <property type="entry name" value="NAD(P)-bd_dom_sf"/>
</dbReference>
<comment type="cofactor">
    <cofactor evidence="1">
        <name>NAD(+)</name>
        <dbReference type="ChEBI" id="CHEBI:57540"/>
    </cofactor>
</comment>
<dbReference type="PANTHER" id="PTHR43078:SF6">
    <property type="entry name" value="UDP-GLUCURONIC ACID DECARBOXYLASE 1"/>
    <property type="match status" value="1"/>
</dbReference>
<dbReference type="KEGG" id="mbah:HYN46_09750"/>
<keyword evidence="2" id="KW-0210">Decarboxylase</keyword>
<dbReference type="Gene3D" id="3.40.50.720">
    <property type="entry name" value="NAD(P)-binding Rossmann-like Domain"/>
    <property type="match status" value="1"/>
</dbReference>
<evidence type="ECO:0000259" key="5">
    <source>
        <dbReference type="Pfam" id="PF01370"/>
    </source>
</evidence>
<keyword evidence="3" id="KW-0520">NAD</keyword>
<dbReference type="PANTHER" id="PTHR43078">
    <property type="entry name" value="UDP-GLUCURONIC ACID DECARBOXYLASE-RELATED"/>
    <property type="match status" value="1"/>
</dbReference>
<dbReference type="GO" id="GO:0005737">
    <property type="term" value="C:cytoplasm"/>
    <property type="evidence" value="ECO:0007669"/>
    <property type="project" value="TreeGrafter"/>
</dbReference>
<organism evidence="6 7">
    <name type="scientific">Aquirhabdus parva</name>
    <dbReference type="NCBI Taxonomy" id="2283318"/>
    <lineage>
        <taxon>Bacteria</taxon>
        <taxon>Pseudomonadati</taxon>
        <taxon>Pseudomonadota</taxon>
        <taxon>Gammaproteobacteria</taxon>
        <taxon>Moraxellales</taxon>
        <taxon>Moraxellaceae</taxon>
        <taxon>Aquirhabdus</taxon>
    </lineage>
</organism>
<name>A0A345P740_9GAMM</name>
<evidence type="ECO:0000313" key="7">
    <source>
        <dbReference type="Proteomes" id="UP000253940"/>
    </source>
</evidence>
<dbReference type="EMBL" id="CP031222">
    <property type="protein sequence ID" value="AXI03099.1"/>
    <property type="molecule type" value="Genomic_DNA"/>
</dbReference>
<reference evidence="6 7" key="1">
    <citation type="submission" date="2018-07" db="EMBL/GenBank/DDBJ databases">
        <title>Genome sequencing of Moraxellaceae gen. HYN0046.</title>
        <authorList>
            <person name="Kim M."/>
            <person name="Yi H."/>
        </authorList>
    </citation>
    <scope>NUCLEOTIDE SEQUENCE [LARGE SCALE GENOMIC DNA]</scope>
    <source>
        <strain evidence="6 7">HYN0046</strain>
    </source>
</reference>
<dbReference type="GO" id="GO:0048040">
    <property type="term" value="F:UDP-glucuronate decarboxylase activity"/>
    <property type="evidence" value="ECO:0007669"/>
    <property type="project" value="TreeGrafter"/>
</dbReference>
<dbReference type="Gene3D" id="3.90.25.10">
    <property type="entry name" value="UDP-galactose 4-epimerase, domain 1"/>
    <property type="match status" value="1"/>
</dbReference>
<sequence length="311" mass="34640">MRVLILGGNGFLGSHLVDALLARGDTVDVVGRAPTLFNPDLIQPPHALVKYYQVNFVDTNALKPLLEQADVIYHLVSTMIPATSNQYPVVDIQENLISTVKILEILRYLPPKRFIYFSSGGTVYGTPQHIPIAENHPLDPKSSYGIVKVAIEKYLHMYGELYGVSSVVLRLANPYGPRQMKIGVQGVVATVLMSILQDKPITIWGDGKVIRDYIYIEDVVRLLLLVTDSQAVGTFNVGSGVGHSLLDILATAQQITEKTPQVNYLPSRNFDIPAVVLDVAHVSETFDWRPEISLTQGMSKHWQWLQQIEQR</sequence>
<dbReference type="AlphaFoldDB" id="A0A345P740"/>
<evidence type="ECO:0000256" key="4">
    <source>
        <dbReference type="ARBA" id="ARBA00023239"/>
    </source>
</evidence>
<dbReference type="InterPro" id="IPR044516">
    <property type="entry name" value="UXS-like"/>
</dbReference>
<gene>
    <name evidence="6" type="ORF">HYN46_09750</name>
</gene>
<keyword evidence="4" id="KW-0456">Lyase</keyword>
<dbReference type="Pfam" id="PF01370">
    <property type="entry name" value="Epimerase"/>
    <property type="match status" value="1"/>
</dbReference>
<evidence type="ECO:0000256" key="1">
    <source>
        <dbReference type="ARBA" id="ARBA00001911"/>
    </source>
</evidence>
<evidence type="ECO:0000313" key="6">
    <source>
        <dbReference type="EMBL" id="AXI03099.1"/>
    </source>
</evidence>
<dbReference type="GO" id="GO:0042732">
    <property type="term" value="P:D-xylose metabolic process"/>
    <property type="evidence" value="ECO:0007669"/>
    <property type="project" value="InterPro"/>
</dbReference>
<dbReference type="Proteomes" id="UP000253940">
    <property type="component" value="Chromosome"/>
</dbReference>
<evidence type="ECO:0000256" key="3">
    <source>
        <dbReference type="ARBA" id="ARBA00023027"/>
    </source>
</evidence>
<dbReference type="OrthoDB" id="9803010at2"/>
<evidence type="ECO:0000256" key="2">
    <source>
        <dbReference type="ARBA" id="ARBA00022793"/>
    </source>
</evidence>
<dbReference type="InterPro" id="IPR001509">
    <property type="entry name" value="Epimerase_deHydtase"/>
</dbReference>
<dbReference type="GO" id="GO:0070403">
    <property type="term" value="F:NAD+ binding"/>
    <property type="evidence" value="ECO:0007669"/>
    <property type="project" value="InterPro"/>
</dbReference>
<dbReference type="RefSeq" id="WP_114899209.1">
    <property type="nucleotide sequence ID" value="NZ_CP031222.1"/>
</dbReference>
<feature type="domain" description="NAD-dependent epimerase/dehydratase" evidence="5">
    <location>
        <begin position="3"/>
        <end position="238"/>
    </location>
</feature>